<gene>
    <name evidence="7" type="ORF">BSL78_03013</name>
</gene>
<protein>
    <recommendedName>
        <fullName evidence="3 6">Queuosine 5'-phosphate N-glycosylase/hydrolase</fullName>
        <ecNumber evidence="6">3.2.2.-</ecNumber>
    </recommendedName>
    <alternativeName>
        <fullName evidence="4 6">Queuosine-nucleotide N-glycosylase/hydrolase</fullName>
    </alternativeName>
</protein>
<comment type="similarity">
    <text evidence="2 6">Belongs to the QNG1 protein family.</text>
</comment>
<dbReference type="GO" id="GO:0016787">
    <property type="term" value="F:hydrolase activity"/>
    <property type="evidence" value="ECO:0007669"/>
    <property type="project" value="UniProtKB-KW"/>
</dbReference>
<sequence>MNINGTDKLPLPRESSQFIAENCDEVTINEAAVDVLAEKLFNSFKKQEYSIQEWKHHKLHPQKMVQETVDWIFIMDTLNFSFWSESNDKRYLVEFNGEKHSGYWALCAAIKRAVEEGIPITDPSYYAKITEEQLKQVFRSATNTPIPLLEQRRKNLHEAGKVLLEKFGGSFVNCILECDKSAQKLLDLIVTNFPSYRDVGTYKGKRVSILKRAQILIADIWACFEAKSFGEFHDIDSLTMFADYRVPQVLNYFGILEYSDVLMKALREDEISNGDPLELEIRGCSIWAVELILKAVRKKAQTNGGKALANVNSVVVDFYLWDYSKDHWQDMKHIPIHRLRSTYY</sequence>
<dbReference type="PANTHER" id="PTHR21314">
    <property type="entry name" value="QUEUOSINE 5'-PHOSPHATE N-GLYCOSYLASE_HYDROLASE-RELATED"/>
    <property type="match status" value="1"/>
</dbReference>
<dbReference type="EC" id="3.2.2.-" evidence="6"/>
<accession>A0A2G8LIM2</accession>
<evidence type="ECO:0000256" key="4">
    <source>
        <dbReference type="ARBA" id="ARBA00035393"/>
    </source>
</evidence>
<dbReference type="Proteomes" id="UP000230750">
    <property type="component" value="Unassembled WGS sequence"/>
</dbReference>
<comment type="catalytic activity">
    <reaction evidence="5 6">
        <text>queuosine 5'-phosphate + H2O = queuine + D-ribose 5-phosphate</text>
        <dbReference type="Rhea" id="RHEA:75387"/>
        <dbReference type="ChEBI" id="CHEBI:15377"/>
        <dbReference type="ChEBI" id="CHEBI:17433"/>
        <dbReference type="ChEBI" id="CHEBI:78346"/>
        <dbReference type="ChEBI" id="CHEBI:194371"/>
    </reaction>
    <physiologicalReaction direction="left-to-right" evidence="5 6">
        <dbReference type="Rhea" id="RHEA:75388"/>
    </physiologicalReaction>
</comment>
<organism evidence="7 8">
    <name type="scientific">Stichopus japonicus</name>
    <name type="common">Sea cucumber</name>
    <dbReference type="NCBI Taxonomy" id="307972"/>
    <lineage>
        <taxon>Eukaryota</taxon>
        <taxon>Metazoa</taxon>
        <taxon>Echinodermata</taxon>
        <taxon>Eleutherozoa</taxon>
        <taxon>Echinozoa</taxon>
        <taxon>Holothuroidea</taxon>
        <taxon>Aspidochirotacea</taxon>
        <taxon>Aspidochirotida</taxon>
        <taxon>Stichopodidae</taxon>
        <taxon>Apostichopus</taxon>
    </lineage>
</organism>
<dbReference type="Pfam" id="PF10343">
    <property type="entry name" value="Q_salvage"/>
    <property type="match status" value="1"/>
</dbReference>
<evidence type="ECO:0000313" key="7">
    <source>
        <dbReference type="EMBL" id="PIK60108.1"/>
    </source>
</evidence>
<comment type="function">
    <text evidence="6">Catalyzes the hydrolysis of queuosine 5'-phosphate, releasing the nucleobase queuine (q). Is required for salvage of queuine from exogenous queuosine (Q) that is imported and then converted to queuosine 5'-phosphate intracellularly.</text>
</comment>
<reference evidence="7 8" key="1">
    <citation type="journal article" date="2017" name="PLoS Biol.">
        <title>The sea cucumber genome provides insights into morphological evolution and visceral regeneration.</title>
        <authorList>
            <person name="Zhang X."/>
            <person name="Sun L."/>
            <person name="Yuan J."/>
            <person name="Sun Y."/>
            <person name="Gao Y."/>
            <person name="Zhang L."/>
            <person name="Li S."/>
            <person name="Dai H."/>
            <person name="Hamel J.F."/>
            <person name="Liu C."/>
            <person name="Yu Y."/>
            <person name="Liu S."/>
            <person name="Lin W."/>
            <person name="Guo K."/>
            <person name="Jin S."/>
            <person name="Xu P."/>
            <person name="Storey K.B."/>
            <person name="Huan P."/>
            <person name="Zhang T."/>
            <person name="Zhou Y."/>
            <person name="Zhang J."/>
            <person name="Lin C."/>
            <person name="Li X."/>
            <person name="Xing L."/>
            <person name="Huo D."/>
            <person name="Sun M."/>
            <person name="Wang L."/>
            <person name="Mercier A."/>
            <person name="Li F."/>
            <person name="Yang H."/>
            <person name="Xiang J."/>
        </authorList>
    </citation>
    <scope>NUCLEOTIDE SEQUENCE [LARGE SCALE GENOMIC DNA]</scope>
    <source>
        <strain evidence="7">Shaxun</strain>
        <tissue evidence="7">Muscle</tissue>
    </source>
</reference>
<dbReference type="GO" id="GO:0006400">
    <property type="term" value="P:tRNA modification"/>
    <property type="evidence" value="ECO:0007669"/>
    <property type="project" value="TreeGrafter"/>
</dbReference>
<dbReference type="AlphaFoldDB" id="A0A2G8LIM2"/>
<evidence type="ECO:0000256" key="5">
    <source>
        <dbReference type="ARBA" id="ARBA00048204"/>
    </source>
</evidence>
<evidence type="ECO:0000256" key="6">
    <source>
        <dbReference type="RuleBase" id="RU365002"/>
    </source>
</evidence>
<dbReference type="OrthoDB" id="416777at2759"/>
<comment type="caution">
    <text evidence="7">The sequence shown here is derived from an EMBL/GenBank/DDBJ whole genome shotgun (WGS) entry which is preliminary data.</text>
</comment>
<dbReference type="PANTHER" id="PTHR21314:SF0">
    <property type="entry name" value="QUEUOSINE 5'-PHOSPHATE N-GLYCOSYLASE_HYDROLASE"/>
    <property type="match status" value="1"/>
</dbReference>
<evidence type="ECO:0000256" key="2">
    <source>
        <dbReference type="ARBA" id="ARBA00035119"/>
    </source>
</evidence>
<keyword evidence="1 6" id="KW-0378">Hydrolase</keyword>
<dbReference type="EMBL" id="MRZV01000066">
    <property type="protein sequence ID" value="PIK60108.1"/>
    <property type="molecule type" value="Genomic_DNA"/>
</dbReference>
<keyword evidence="8" id="KW-1185">Reference proteome</keyword>
<evidence type="ECO:0000313" key="8">
    <source>
        <dbReference type="Proteomes" id="UP000230750"/>
    </source>
</evidence>
<name>A0A2G8LIM2_STIJA</name>
<evidence type="ECO:0000256" key="3">
    <source>
        <dbReference type="ARBA" id="ARBA00035306"/>
    </source>
</evidence>
<dbReference type="InterPro" id="IPR019438">
    <property type="entry name" value="Q_salvage"/>
</dbReference>
<proteinExistence type="inferred from homology"/>
<evidence type="ECO:0000256" key="1">
    <source>
        <dbReference type="ARBA" id="ARBA00022801"/>
    </source>
</evidence>
<dbReference type="STRING" id="307972.A0A2G8LIM2"/>